<comment type="caution">
    <text evidence="5">The sequence shown here is derived from an EMBL/GenBank/DDBJ whole genome shotgun (WGS) entry which is preliminary data.</text>
</comment>
<accession>A0AAD6YI05</accession>
<dbReference type="InterPro" id="IPR038765">
    <property type="entry name" value="Papain-like_cys_pep_sf"/>
</dbReference>
<dbReference type="Pfam" id="PF18802">
    <property type="entry name" value="CxC1"/>
    <property type="match status" value="1"/>
</dbReference>
<feature type="domain" description="Ubiquitin-like protease family profile" evidence="4">
    <location>
        <begin position="1021"/>
        <end position="1194"/>
    </location>
</feature>
<dbReference type="GO" id="GO:0019783">
    <property type="term" value="F:ubiquitin-like protein peptidase activity"/>
    <property type="evidence" value="ECO:0007669"/>
    <property type="project" value="UniProtKB-ARBA"/>
</dbReference>
<dbReference type="GO" id="GO:0008234">
    <property type="term" value="F:cysteine-type peptidase activity"/>
    <property type="evidence" value="ECO:0007669"/>
    <property type="project" value="InterPro"/>
</dbReference>
<keyword evidence="3" id="KW-0378">Hydrolase</keyword>
<name>A0AAD6YI05_9AGAR</name>
<dbReference type="InterPro" id="IPR040521">
    <property type="entry name" value="KDZ"/>
</dbReference>
<dbReference type="EMBL" id="JARJCW010000018">
    <property type="protein sequence ID" value="KAJ7215005.1"/>
    <property type="molecule type" value="Genomic_DNA"/>
</dbReference>
<evidence type="ECO:0000313" key="6">
    <source>
        <dbReference type="Proteomes" id="UP001219525"/>
    </source>
</evidence>
<evidence type="ECO:0000313" key="5">
    <source>
        <dbReference type="EMBL" id="KAJ7215005.1"/>
    </source>
</evidence>
<comment type="similarity">
    <text evidence="1">Belongs to the peptidase C48 family.</text>
</comment>
<dbReference type="Pfam" id="PF18758">
    <property type="entry name" value="KDZ"/>
    <property type="match status" value="1"/>
</dbReference>
<dbReference type="PANTHER" id="PTHR33096">
    <property type="entry name" value="CXC2 DOMAIN-CONTAINING PROTEIN"/>
    <property type="match status" value="1"/>
</dbReference>
<keyword evidence="2" id="KW-0645">Protease</keyword>
<proteinExistence type="inferred from homology"/>
<reference evidence="5" key="1">
    <citation type="submission" date="2023-03" db="EMBL/GenBank/DDBJ databases">
        <title>Massive genome expansion in bonnet fungi (Mycena s.s.) driven by repeated elements and novel gene families across ecological guilds.</title>
        <authorList>
            <consortium name="Lawrence Berkeley National Laboratory"/>
            <person name="Harder C.B."/>
            <person name="Miyauchi S."/>
            <person name="Viragh M."/>
            <person name="Kuo A."/>
            <person name="Thoen E."/>
            <person name="Andreopoulos B."/>
            <person name="Lu D."/>
            <person name="Skrede I."/>
            <person name="Drula E."/>
            <person name="Henrissat B."/>
            <person name="Morin E."/>
            <person name="Kohler A."/>
            <person name="Barry K."/>
            <person name="LaButti K."/>
            <person name="Morin E."/>
            <person name="Salamov A."/>
            <person name="Lipzen A."/>
            <person name="Mereny Z."/>
            <person name="Hegedus B."/>
            <person name="Baldrian P."/>
            <person name="Stursova M."/>
            <person name="Weitz H."/>
            <person name="Taylor A."/>
            <person name="Grigoriev I.V."/>
            <person name="Nagy L.G."/>
            <person name="Martin F."/>
            <person name="Kauserud H."/>
        </authorList>
    </citation>
    <scope>NUCLEOTIDE SEQUENCE</scope>
    <source>
        <strain evidence="5">9144</strain>
    </source>
</reference>
<sequence>MVASGNKRSSRHTQPATFKGAGVQYLSPIKLRDKRKKKVVVKCGSNIQAAAAEARLQRLLGREMDESAAEQAPETLLDQPDGETEMEWVDDALPPAILISTPPRPTRHSRMQLPSSWAQILPLLELPFAQYWENTHGQPPSFIATAIQHNCLAACGVSVTATVHCLYVSHMEKVNIVTCKCVPVAVLLMQHGIFPCSPTKPRTGVSVDLLKIYRAFFERSCDAISAFAAALRTIYKRRGFQVSSIRNVRARSNKVFQDSLSNAVLWFSNLRDRIAAKTAAALAAAEIVLHPTAATPVGVVAPAAPRAEAAEAVEAAEAEAAAAAAATEAAAAPGPEMTLIEFSVNVVLRVLACRLGEDRLMKVEIYRHLRSAGDGPILYEPTYFLPKEKVDSAQRHVAQARAEGKKKKSSPVSVLPQATVDMCQESWEAANEKKRRADPKRYDASGVFVMTCRHSQVLFLCNIDTPGEQQHYIVALVEHVASLLPPQATILEAYDIGCVTDHSLNLSSRRIWTIDQYTAFVNAEGFENLGEWIVRQERKNLTSKMNTASITLRQCGVSDVELRHHWEEQKKAQTSIRSHAPARLRRDLDKVIVLQSHIDAVEKAISEAKESIATSGTFRESLELLRKLQETQQTLSRQAEHLYTSLNIHEHFPDLQGLPLNFVRTLLIMRDLKINIRKRAVASFYEWETLDRAVSGRREPLGTKLYQATRKAITKRQPALLHAISKFNDLCLVLEELRPAGCNIPIPAALSTKLNDLRDDPSLHEDVWIKQTEGDIPRWLNDEDVRDGIQSLHSLDRCREEGVRLRREGKNMQEWLDDEVAIVSHAMEISTDPVLNFPLRNRREYLDHLKTLWTPAFQEPVQRTPFVYSQSASTASAASAASTASAAPAASAPASAASAASASFVPRPPAFSVADVEWSDDEDSCADVEDPSVDAIETGNASDVDETLIEDMFGDVDEEEESSGVNGGSMKFEIQWVCPRNLPCDTSLLQDLQNTHIPAAQNHGDPTLTRIVVAVGRCPTIKIEPADLAVLRTRTGRLNGTVLNGLAAALHHLYTAPGTPTANAASRCALLSTYDLHRVQCKASDAYLWKRLEPLEYWRRDLWLVPIHRRDQEHWVLVVVVVHQQQLFFFDSLGKRDGWRTDLRDVMILITRMAKLALRHGHLLEVSTEEEAWMALPLYNVDEPLQSNGYDCGL</sequence>
<evidence type="ECO:0000259" key="4">
    <source>
        <dbReference type="PROSITE" id="PS50600"/>
    </source>
</evidence>
<gene>
    <name evidence="5" type="ORF">GGX14DRAFT_696568</name>
</gene>
<dbReference type="InterPro" id="IPR041320">
    <property type="entry name" value="CxC1"/>
</dbReference>
<dbReference type="InterPro" id="IPR003653">
    <property type="entry name" value="Peptidase_C48_C"/>
</dbReference>
<organism evidence="5 6">
    <name type="scientific">Mycena pura</name>
    <dbReference type="NCBI Taxonomy" id="153505"/>
    <lineage>
        <taxon>Eukaryota</taxon>
        <taxon>Fungi</taxon>
        <taxon>Dikarya</taxon>
        <taxon>Basidiomycota</taxon>
        <taxon>Agaricomycotina</taxon>
        <taxon>Agaricomycetes</taxon>
        <taxon>Agaricomycetidae</taxon>
        <taxon>Agaricales</taxon>
        <taxon>Marasmiineae</taxon>
        <taxon>Mycenaceae</taxon>
        <taxon>Mycena</taxon>
    </lineage>
</organism>
<dbReference type="AlphaFoldDB" id="A0AAD6YI05"/>
<dbReference type="PROSITE" id="PS50600">
    <property type="entry name" value="ULP_PROTEASE"/>
    <property type="match status" value="1"/>
</dbReference>
<dbReference type="Pfam" id="PF02902">
    <property type="entry name" value="Peptidase_C48"/>
    <property type="match status" value="1"/>
</dbReference>
<dbReference type="Gene3D" id="3.40.395.10">
    <property type="entry name" value="Adenoviral Proteinase, Chain A"/>
    <property type="match status" value="1"/>
</dbReference>
<evidence type="ECO:0000256" key="2">
    <source>
        <dbReference type="ARBA" id="ARBA00022670"/>
    </source>
</evidence>
<protein>
    <recommendedName>
        <fullName evidence="4">Ubiquitin-like protease family profile domain-containing protein</fullName>
    </recommendedName>
</protein>
<dbReference type="Proteomes" id="UP001219525">
    <property type="component" value="Unassembled WGS sequence"/>
</dbReference>
<keyword evidence="6" id="KW-1185">Reference proteome</keyword>
<evidence type="ECO:0000256" key="1">
    <source>
        <dbReference type="ARBA" id="ARBA00005234"/>
    </source>
</evidence>
<dbReference type="PANTHER" id="PTHR33096:SF1">
    <property type="entry name" value="CXC1-LIKE CYSTEINE CLUSTER ASSOCIATED WITH KDZ TRANSPOSASES DOMAIN-CONTAINING PROTEIN"/>
    <property type="match status" value="1"/>
</dbReference>
<dbReference type="GO" id="GO:0006508">
    <property type="term" value="P:proteolysis"/>
    <property type="evidence" value="ECO:0007669"/>
    <property type="project" value="UniProtKB-KW"/>
</dbReference>
<evidence type="ECO:0000256" key="3">
    <source>
        <dbReference type="ARBA" id="ARBA00022801"/>
    </source>
</evidence>
<dbReference type="SUPFAM" id="SSF54001">
    <property type="entry name" value="Cysteine proteinases"/>
    <property type="match status" value="1"/>
</dbReference>